<keyword evidence="1" id="KW-0732">Signal</keyword>
<dbReference type="AlphaFoldDB" id="A0A3E1RAX3"/>
<dbReference type="Proteomes" id="UP000260665">
    <property type="component" value="Unassembled WGS sequence"/>
</dbReference>
<dbReference type="OrthoDB" id="8895166at2"/>
<evidence type="ECO:0000256" key="1">
    <source>
        <dbReference type="SAM" id="SignalP"/>
    </source>
</evidence>
<gene>
    <name evidence="2" type="ORF">DIC66_12795</name>
</gene>
<accession>A0A3E1RAX3</accession>
<comment type="caution">
    <text evidence="2">The sequence shown here is derived from an EMBL/GenBank/DDBJ whole genome shotgun (WGS) entry which is preliminary data.</text>
</comment>
<feature type="signal peptide" evidence="1">
    <location>
        <begin position="1"/>
        <end position="21"/>
    </location>
</feature>
<evidence type="ECO:0000313" key="2">
    <source>
        <dbReference type="EMBL" id="RFO96514.1"/>
    </source>
</evidence>
<sequence>MQRRTLFAFTMSLALAQRVLAQATTSDTEAEPQAQPHLTVSLQQMQAALAQRFPLRYPVPGLLNLDVQTPRLQLLPAQNRLAAAMDVQAAGAALQRSHQGTLELDFALRYEASDRSIRAHQLRLRRLQFPTLQPPVVALLNGYAPALAEQSLLEVVLHRLSPKDLALPDTMGLQPGSLTVTDAGVVMGFVTKPL</sequence>
<evidence type="ECO:0000313" key="3">
    <source>
        <dbReference type="Proteomes" id="UP000260665"/>
    </source>
</evidence>
<feature type="chain" id="PRO_5017831056" evidence="1">
    <location>
        <begin position="22"/>
        <end position="194"/>
    </location>
</feature>
<organism evidence="2 3">
    <name type="scientific">Rhodoferax lacus</name>
    <dbReference type="NCBI Taxonomy" id="2184758"/>
    <lineage>
        <taxon>Bacteria</taxon>
        <taxon>Pseudomonadati</taxon>
        <taxon>Pseudomonadota</taxon>
        <taxon>Betaproteobacteria</taxon>
        <taxon>Burkholderiales</taxon>
        <taxon>Comamonadaceae</taxon>
        <taxon>Rhodoferax</taxon>
    </lineage>
</organism>
<protein>
    <submittedName>
        <fullName evidence="2">DUF1439 domain-containing protein</fullName>
    </submittedName>
</protein>
<keyword evidence="3" id="KW-1185">Reference proteome</keyword>
<reference evidence="2 3" key="1">
    <citation type="submission" date="2018-05" db="EMBL/GenBank/DDBJ databases">
        <title>Rhodoferax soyangensis sp.nov., isolated from an oligotrophic freshwater lake.</title>
        <authorList>
            <person name="Park M."/>
        </authorList>
    </citation>
    <scope>NUCLEOTIDE SEQUENCE [LARGE SCALE GENOMIC DNA]</scope>
    <source>
        <strain evidence="2 3">IMCC26218</strain>
    </source>
</reference>
<name>A0A3E1RAX3_9BURK</name>
<dbReference type="Gene3D" id="3.15.10.40">
    <property type="entry name" value="Uncharacterised protein PF07273, DUF1439"/>
    <property type="match status" value="1"/>
</dbReference>
<proteinExistence type="predicted"/>
<dbReference type="EMBL" id="QFZK01000007">
    <property type="protein sequence ID" value="RFO96514.1"/>
    <property type="molecule type" value="Genomic_DNA"/>
</dbReference>